<protein>
    <submittedName>
        <fullName evidence="1">Uncharacterized protein</fullName>
    </submittedName>
</protein>
<proteinExistence type="predicted"/>
<comment type="caution">
    <text evidence="1">The sequence shown here is derived from an EMBL/GenBank/DDBJ whole genome shotgun (WGS) entry which is preliminary data.</text>
</comment>
<sequence>MEGKHISEHTDFAQLRMTLASKFQRLQGVTRDSPPFEVYKSEVLLRNTMKEAGEIFRDAVKVIPCDVNTSGRSILSRMVWISGLLPSDLRDLLTNDKGKAKL</sequence>
<accession>A0A9W9A3U8</accession>
<keyword evidence="2" id="KW-1185">Reference proteome</keyword>
<dbReference type="Proteomes" id="UP001150266">
    <property type="component" value="Unassembled WGS sequence"/>
</dbReference>
<dbReference type="AlphaFoldDB" id="A0A9W9A3U8"/>
<dbReference type="OrthoDB" id="73788at2759"/>
<name>A0A9W9A3U8_9AGAR</name>
<organism evidence="1 2">
    <name type="scientific">Lentinula aciculospora</name>
    <dbReference type="NCBI Taxonomy" id="153920"/>
    <lineage>
        <taxon>Eukaryota</taxon>
        <taxon>Fungi</taxon>
        <taxon>Dikarya</taxon>
        <taxon>Basidiomycota</taxon>
        <taxon>Agaricomycotina</taxon>
        <taxon>Agaricomycetes</taxon>
        <taxon>Agaricomycetidae</taxon>
        <taxon>Agaricales</taxon>
        <taxon>Marasmiineae</taxon>
        <taxon>Omphalotaceae</taxon>
        <taxon>Lentinula</taxon>
    </lineage>
</organism>
<dbReference type="EMBL" id="JAOTPV010000017">
    <property type="protein sequence ID" value="KAJ4473889.1"/>
    <property type="molecule type" value="Genomic_DNA"/>
</dbReference>
<reference evidence="1" key="1">
    <citation type="submission" date="2022-08" db="EMBL/GenBank/DDBJ databases">
        <title>A Global Phylogenomic Analysis of the Shiitake Genus Lentinula.</title>
        <authorList>
            <consortium name="DOE Joint Genome Institute"/>
            <person name="Sierra-Patev S."/>
            <person name="Min B."/>
            <person name="Naranjo-Ortiz M."/>
            <person name="Looney B."/>
            <person name="Konkel Z."/>
            <person name="Slot J.C."/>
            <person name="Sakamoto Y."/>
            <person name="Steenwyk J.L."/>
            <person name="Rokas A."/>
            <person name="Carro J."/>
            <person name="Camarero S."/>
            <person name="Ferreira P."/>
            <person name="Molpeceres G."/>
            <person name="Ruiz-Duenas F.J."/>
            <person name="Serrano A."/>
            <person name="Henrissat B."/>
            <person name="Drula E."/>
            <person name="Hughes K.W."/>
            <person name="Mata J.L."/>
            <person name="Ishikawa N.K."/>
            <person name="Vargas-Isla R."/>
            <person name="Ushijima S."/>
            <person name="Smith C.A."/>
            <person name="Ahrendt S."/>
            <person name="Andreopoulos W."/>
            <person name="He G."/>
            <person name="Labutti K."/>
            <person name="Lipzen A."/>
            <person name="Ng V."/>
            <person name="Riley R."/>
            <person name="Sandor L."/>
            <person name="Barry K."/>
            <person name="Martinez A.T."/>
            <person name="Xiao Y."/>
            <person name="Gibbons J.G."/>
            <person name="Terashima K."/>
            <person name="Grigoriev I.V."/>
            <person name="Hibbett D.S."/>
        </authorList>
    </citation>
    <scope>NUCLEOTIDE SEQUENCE</scope>
    <source>
        <strain evidence="1">JLM2183</strain>
    </source>
</reference>
<gene>
    <name evidence="1" type="ORF">J3R30DRAFT_3512346</name>
</gene>
<evidence type="ECO:0000313" key="1">
    <source>
        <dbReference type="EMBL" id="KAJ4473889.1"/>
    </source>
</evidence>
<evidence type="ECO:0000313" key="2">
    <source>
        <dbReference type="Proteomes" id="UP001150266"/>
    </source>
</evidence>